<dbReference type="InterPro" id="IPR011051">
    <property type="entry name" value="RmlC_Cupin_sf"/>
</dbReference>
<proteinExistence type="predicted"/>
<organism evidence="2">
    <name type="scientific">Oscillatoriales cyanobacterium SpSt-418</name>
    <dbReference type="NCBI Taxonomy" id="2282169"/>
    <lineage>
        <taxon>Bacteria</taxon>
        <taxon>Bacillati</taxon>
        <taxon>Cyanobacteriota</taxon>
        <taxon>Cyanophyceae</taxon>
        <taxon>Oscillatoriophycideae</taxon>
        <taxon>Oscillatoriales</taxon>
    </lineage>
</organism>
<name>A0A7C3KF90_9CYAN</name>
<dbReference type="CDD" id="cd02234">
    <property type="entry name" value="cupin_BLR7677-like"/>
    <property type="match status" value="1"/>
</dbReference>
<gene>
    <name evidence="2" type="ORF">ENR64_12370</name>
</gene>
<reference evidence="2" key="1">
    <citation type="journal article" date="2020" name="mSystems">
        <title>Genome- and Community-Level Interaction Insights into Carbon Utilization and Element Cycling Functions of Hydrothermarchaeota in Hydrothermal Sediment.</title>
        <authorList>
            <person name="Zhou Z."/>
            <person name="Liu Y."/>
            <person name="Xu W."/>
            <person name="Pan J."/>
            <person name="Luo Z.H."/>
            <person name="Li M."/>
        </authorList>
    </citation>
    <scope>NUCLEOTIDE SEQUENCE [LARGE SCALE GENOMIC DNA]</scope>
    <source>
        <strain evidence="2">SpSt-418</strain>
    </source>
</reference>
<accession>A0A7C3KF90</accession>
<dbReference type="PANTHER" id="PTHR38599:SF1">
    <property type="entry name" value="CUPIN DOMAIN PROTEIN (AFU_ORTHOLOGUE AFUA_3G13620)"/>
    <property type="match status" value="1"/>
</dbReference>
<dbReference type="InterPro" id="IPR013096">
    <property type="entry name" value="Cupin_2"/>
</dbReference>
<dbReference type="EMBL" id="DSRU01000177">
    <property type="protein sequence ID" value="HFM98525.1"/>
    <property type="molecule type" value="Genomic_DNA"/>
</dbReference>
<dbReference type="Pfam" id="PF07883">
    <property type="entry name" value="Cupin_2"/>
    <property type="match status" value="1"/>
</dbReference>
<protein>
    <submittedName>
        <fullName evidence="2">Cupin domain-containing protein</fullName>
    </submittedName>
</protein>
<evidence type="ECO:0000313" key="2">
    <source>
        <dbReference type="EMBL" id="HFM98525.1"/>
    </source>
</evidence>
<dbReference type="PANTHER" id="PTHR38599">
    <property type="entry name" value="CUPIN DOMAIN PROTEIN (AFU_ORTHOLOGUE AFUA_3G13620)"/>
    <property type="match status" value="1"/>
</dbReference>
<dbReference type="AlphaFoldDB" id="A0A7C3KF90"/>
<dbReference type="SUPFAM" id="SSF51182">
    <property type="entry name" value="RmlC-like cupins"/>
    <property type="match status" value="1"/>
</dbReference>
<comment type="caution">
    <text evidence="2">The sequence shown here is derived from an EMBL/GenBank/DDBJ whole genome shotgun (WGS) entry which is preliminary data.</text>
</comment>
<evidence type="ECO:0000259" key="1">
    <source>
        <dbReference type="Pfam" id="PF07883"/>
    </source>
</evidence>
<dbReference type="InterPro" id="IPR014710">
    <property type="entry name" value="RmlC-like_jellyroll"/>
</dbReference>
<feature type="domain" description="Cupin type-2" evidence="1">
    <location>
        <begin position="60"/>
        <end position="132"/>
    </location>
</feature>
<dbReference type="Gene3D" id="2.60.120.10">
    <property type="entry name" value="Jelly Rolls"/>
    <property type="match status" value="1"/>
</dbReference>
<sequence>MLTRFLHGFAFAALSIFAALSLFIALPVFPASASVLGEKVTLVFDHALPNVPGKSIKVQTVEYEPGVSSIPHTHPDSAFIYATILEGSVRSKINDNPVQVYHAGESFFELPGDHHRISANASDTKRARLLAVLIANTNEQNLVINEE</sequence>